<dbReference type="InterPro" id="IPR023214">
    <property type="entry name" value="HAD_sf"/>
</dbReference>
<dbReference type="SUPFAM" id="SSF56784">
    <property type="entry name" value="HAD-like"/>
    <property type="match status" value="1"/>
</dbReference>
<dbReference type="NCBIfam" id="TIGR01484">
    <property type="entry name" value="HAD-SF-IIB"/>
    <property type="match status" value="1"/>
</dbReference>
<dbReference type="AlphaFoldDB" id="A0A2T3FRZ3"/>
<reference evidence="1 2" key="1">
    <citation type="submission" date="2018-03" db="EMBL/GenBank/DDBJ databases">
        <title>Lachnoclostridium SNUG30386 gen.nov., sp.nov., isolated from human faeces.</title>
        <authorList>
            <person name="Seo B."/>
            <person name="Jeon K."/>
            <person name="Ko G."/>
        </authorList>
    </citation>
    <scope>NUCLEOTIDE SEQUENCE [LARGE SCALE GENOMIC DNA]</scope>
    <source>
        <strain evidence="1 2">SNUG30386</strain>
    </source>
</reference>
<evidence type="ECO:0000313" key="1">
    <source>
        <dbReference type="EMBL" id="PST38046.1"/>
    </source>
</evidence>
<protein>
    <submittedName>
        <fullName evidence="1">Hydrolase</fullName>
    </submittedName>
</protein>
<organism evidence="1 2">
    <name type="scientific">Clostridium fessum</name>
    <dbReference type="NCBI Taxonomy" id="2126740"/>
    <lineage>
        <taxon>Bacteria</taxon>
        <taxon>Bacillati</taxon>
        <taxon>Bacillota</taxon>
        <taxon>Clostridia</taxon>
        <taxon>Eubacteriales</taxon>
        <taxon>Clostridiaceae</taxon>
        <taxon>Clostridium</taxon>
    </lineage>
</organism>
<dbReference type="Gene3D" id="3.30.1240.10">
    <property type="match status" value="1"/>
</dbReference>
<keyword evidence="2" id="KW-1185">Reference proteome</keyword>
<dbReference type="InterPro" id="IPR036412">
    <property type="entry name" value="HAD-like_sf"/>
</dbReference>
<name>A0A2T3FRZ3_9CLOT</name>
<dbReference type="Proteomes" id="UP000241048">
    <property type="component" value="Unassembled WGS sequence"/>
</dbReference>
<dbReference type="InterPro" id="IPR006379">
    <property type="entry name" value="HAD-SF_hydro_IIB"/>
</dbReference>
<dbReference type="EMBL" id="PYLO01000002">
    <property type="protein sequence ID" value="PST38046.1"/>
    <property type="molecule type" value="Genomic_DNA"/>
</dbReference>
<dbReference type="GO" id="GO:0005829">
    <property type="term" value="C:cytosol"/>
    <property type="evidence" value="ECO:0007669"/>
    <property type="project" value="TreeGrafter"/>
</dbReference>
<keyword evidence="1" id="KW-0378">Hydrolase</keyword>
<comment type="caution">
    <text evidence="1">The sequence shown here is derived from an EMBL/GenBank/DDBJ whole genome shotgun (WGS) entry which is preliminary data.</text>
</comment>
<sequence>MNKKALFFDIDGTLFSEKLRQVPQSAVLALKKTMEKGNLTFINTGRTWCQTSKIREEAPVNGLLCGCGTYISVDGKTLYDQRISPERAEKLKEDILRFRMDTVMEGVDACFFRPDGVQTETMRAIRSILDQSGSVSAKNWSDPSFSISKFCVAVGADSDPAGFFETLRDFEVIDRGGGFYECVPMGHSKASAIEWILKQYGIALEDAWVFGDSMNDLSMFQYVPNAVVMGKHDAGLESYATFTAKTVEEDGIYRAMEELGLL</sequence>
<dbReference type="Gene3D" id="3.40.50.1000">
    <property type="entry name" value="HAD superfamily/HAD-like"/>
    <property type="match status" value="1"/>
</dbReference>
<proteinExistence type="predicted"/>
<dbReference type="PANTHER" id="PTHR10000:SF25">
    <property type="entry name" value="PHOSPHATASE YKRA-RELATED"/>
    <property type="match status" value="1"/>
</dbReference>
<dbReference type="PANTHER" id="PTHR10000">
    <property type="entry name" value="PHOSPHOSERINE PHOSPHATASE"/>
    <property type="match status" value="1"/>
</dbReference>
<dbReference type="GO" id="GO:0000287">
    <property type="term" value="F:magnesium ion binding"/>
    <property type="evidence" value="ECO:0007669"/>
    <property type="project" value="TreeGrafter"/>
</dbReference>
<gene>
    <name evidence="1" type="ORF">C7U56_06305</name>
</gene>
<dbReference type="GO" id="GO:0016791">
    <property type="term" value="F:phosphatase activity"/>
    <property type="evidence" value="ECO:0007669"/>
    <property type="project" value="TreeGrafter"/>
</dbReference>
<evidence type="ECO:0000313" key="2">
    <source>
        <dbReference type="Proteomes" id="UP000241048"/>
    </source>
</evidence>
<accession>A0A2T3FRZ3</accession>
<dbReference type="Pfam" id="PF08282">
    <property type="entry name" value="Hydrolase_3"/>
    <property type="match status" value="1"/>
</dbReference>